<dbReference type="Proteomes" id="UP000603434">
    <property type="component" value="Unassembled WGS sequence"/>
</dbReference>
<evidence type="ECO:0000313" key="3">
    <source>
        <dbReference type="Proteomes" id="UP000603434"/>
    </source>
</evidence>
<sequence>MRKRIKLYLLTAVLVAAGYFLLSYHIIYFGNTIKLIHKSNLTSEYTFIWAKNQSMESILRIDTLREAGLGDVLVEMGKLSKEEKDFLEQKFNSDPIYY</sequence>
<keyword evidence="1" id="KW-1133">Transmembrane helix</keyword>
<comment type="caution">
    <text evidence="2">The sequence shown here is derived from an EMBL/GenBank/DDBJ whole genome shotgun (WGS) entry which is preliminary data.</text>
</comment>
<keyword evidence="1" id="KW-0472">Membrane</keyword>
<protein>
    <submittedName>
        <fullName evidence="2">Uncharacterized protein</fullName>
    </submittedName>
</protein>
<evidence type="ECO:0000313" key="2">
    <source>
        <dbReference type="EMBL" id="MBC8361181.1"/>
    </source>
</evidence>
<dbReference type="AlphaFoldDB" id="A0A8J6NQJ8"/>
<keyword evidence="1" id="KW-0812">Transmembrane</keyword>
<accession>A0A8J6NQJ8</accession>
<proteinExistence type="predicted"/>
<name>A0A8J6NQJ8_9BACT</name>
<feature type="transmembrane region" description="Helical" evidence="1">
    <location>
        <begin position="7"/>
        <end position="30"/>
    </location>
</feature>
<dbReference type="EMBL" id="JACNJH010000125">
    <property type="protein sequence ID" value="MBC8361181.1"/>
    <property type="molecule type" value="Genomic_DNA"/>
</dbReference>
<evidence type="ECO:0000256" key="1">
    <source>
        <dbReference type="SAM" id="Phobius"/>
    </source>
</evidence>
<reference evidence="2 3" key="1">
    <citation type="submission" date="2020-08" db="EMBL/GenBank/DDBJ databases">
        <title>Bridging the membrane lipid divide: bacteria of the FCB group superphylum have the potential to synthesize archaeal ether lipids.</title>
        <authorList>
            <person name="Villanueva L."/>
            <person name="Von Meijenfeldt F.A.B."/>
            <person name="Westbye A.B."/>
            <person name="Yadav S."/>
            <person name="Hopmans E.C."/>
            <person name="Dutilh B.E."/>
            <person name="Sinninghe Damste J.S."/>
        </authorList>
    </citation>
    <scope>NUCLEOTIDE SEQUENCE [LARGE SCALE GENOMIC DNA]</scope>
    <source>
        <strain evidence="2">NIOZ-UU30</strain>
    </source>
</reference>
<gene>
    <name evidence="2" type="ORF">H8E23_07270</name>
</gene>
<organism evidence="2 3">
    <name type="scientific">Candidatus Desulfatibia profunda</name>
    <dbReference type="NCBI Taxonomy" id="2841695"/>
    <lineage>
        <taxon>Bacteria</taxon>
        <taxon>Pseudomonadati</taxon>
        <taxon>Thermodesulfobacteriota</taxon>
        <taxon>Desulfobacteria</taxon>
        <taxon>Desulfobacterales</taxon>
        <taxon>Desulfobacterales incertae sedis</taxon>
        <taxon>Candidatus Desulfatibia</taxon>
    </lineage>
</organism>